<sequence length="179" mass="20508">LDMYETTKWDCPTDAAKYKKIVEKKQSYKFQLGLDKNLDEVRGRILPIKPLPNIWEVSSKLRREESRNKVMMGSRTNQPTTEGSTLAVRCPPYATNDNQPRKGRPWCDHCRKPGHTKDTCLKIHGKPADRKPSWPQLDRQSQGHNVAVKDRPASPTNCPFSKEQIEALQTLLNQQVLTS</sequence>
<reference evidence="3" key="1">
    <citation type="submission" date="2016-04" db="EMBL/GenBank/DDBJ databases">
        <title>Cephalotus genome sequencing.</title>
        <authorList>
            <person name="Fukushima K."/>
            <person name="Hasebe M."/>
            <person name="Fang X."/>
        </authorList>
    </citation>
    <scope>NUCLEOTIDE SEQUENCE [LARGE SCALE GENOMIC DNA]</scope>
    <source>
        <strain evidence="3">cv. St1</strain>
    </source>
</reference>
<dbReference type="Proteomes" id="UP000187406">
    <property type="component" value="Unassembled WGS sequence"/>
</dbReference>
<dbReference type="PANTHER" id="PTHR34222:SF91">
    <property type="match status" value="1"/>
</dbReference>
<feature type="region of interest" description="Disordered" evidence="1">
    <location>
        <begin position="124"/>
        <end position="159"/>
    </location>
</feature>
<feature type="non-terminal residue" evidence="2">
    <location>
        <position position="1"/>
    </location>
</feature>
<comment type="caution">
    <text evidence="2">The sequence shown here is derived from an EMBL/GenBank/DDBJ whole genome shotgun (WGS) entry which is preliminary data.</text>
</comment>
<gene>
    <name evidence="2" type="ORF">CFOL_v3_24342</name>
</gene>
<keyword evidence="3" id="KW-1185">Reference proteome</keyword>
<name>A0A1Q3CLA3_CEPFO</name>
<evidence type="ECO:0008006" key="4">
    <source>
        <dbReference type="Google" id="ProtNLM"/>
    </source>
</evidence>
<evidence type="ECO:0000256" key="1">
    <source>
        <dbReference type="SAM" id="MobiDB-lite"/>
    </source>
</evidence>
<accession>A0A1Q3CLA3</accession>
<proteinExistence type="predicted"/>
<dbReference type="InParanoid" id="A0A1Q3CLA3"/>
<protein>
    <recommendedName>
        <fullName evidence="4">UBN2_3 domain-containing protein</fullName>
    </recommendedName>
</protein>
<dbReference type="EMBL" id="BDDD01002277">
    <property type="protein sequence ID" value="GAV80883.1"/>
    <property type="molecule type" value="Genomic_DNA"/>
</dbReference>
<dbReference type="AlphaFoldDB" id="A0A1Q3CLA3"/>
<evidence type="ECO:0000313" key="2">
    <source>
        <dbReference type="EMBL" id="GAV80883.1"/>
    </source>
</evidence>
<dbReference type="OrthoDB" id="1746033at2759"/>
<organism evidence="2 3">
    <name type="scientific">Cephalotus follicularis</name>
    <name type="common">Albany pitcher plant</name>
    <dbReference type="NCBI Taxonomy" id="3775"/>
    <lineage>
        <taxon>Eukaryota</taxon>
        <taxon>Viridiplantae</taxon>
        <taxon>Streptophyta</taxon>
        <taxon>Embryophyta</taxon>
        <taxon>Tracheophyta</taxon>
        <taxon>Spermatophyta</taxon>
        <taxon>Magnoliopsida</taxon>
        <taxon>eudicotyledons</taxon>
        <taxon>Gunneridae</taxon>
        <taxon>Pentapetalae</taxon>
        <taxon>rosids</taxon>
        <taxon>fabids</taxon>
        <taxon>Oxalidales</taxon>
        <taxon>Cephalotaceae</taxon>
        <taxon>Cephalotus</taxon>
    </lineage>
</organism>
<feature type="region of interest" description="Disordered" evidence="1">
    <location>
        <begin position="66"/>
        <end position="102"/>
    </location>
</feature>
<feature type="compositionally biased region" description="Polar residues" evidence="1">
    <location>
        <begin position="74"/>
        <end position="84"/>
    </location>
</feature>
<dbReference type="PANTHER" id="PTHR34222">
    <property type="entry name" value="GAG_PRE-INTEGRS DOMAIN-CONTAINING PROTEIN"/>
    <property type="match status" value="1"/>
</dbReference>
<evidence type="ECO:0000313" key="3">
    <source>
        <dbReference type="Proteomes" id="UP000187406"/>
    </source>
</evidence>